<organism evidence="3 4">
    <name type="scientific">Larkinella punicea</name>
    <dbReference type="NCBI Taxonomy" id="2315727"/>
    <lineage>
        <taxon>Bacteria</taxon>
        <taxon>Pseudomonadati</taxon>
        <taxon>Bacteroidota</taxon>
        <taxon>Cytophagia</taxon>
        <taxon>Cytophagales</taxon>
        <taxon>Spirosomataceae</taxon>
        <taxon>Larkinella</taxon>
    </lineage>
</organism>
<dbReference type="RefSeq" id="WP_114407987.1">
    <property type="nucleotide sequence ID" value="NZ_QOWE01000018.1"/>
</dbReference>
<feature type="domain" description="FecR protein" evidence="1">
    <location>
        <begin position="119"/>
        <end position="214"/>
    </location>
</feature>
<dbReference type="PANTHER" id="PTHR30273:SF2">
    <property type="entry name" value="PROTEIN FECR"/>
    <property type="match status" value="1"/>
</dbReference>
<dbReference type="Pfam" id="PF04773">
    <property type="entry name" value="FecR"/>
    <property type="match status" value="1"/>
</dbReference>
<dbReference type="Gene3D" id="3.55.50.30">
    <property type="match status" value="1"/>
</dbReference>
<name>A0A368JJT6_9BACT</name>
<accession>A0A368JJT6</accession>
<gene>
    <name evidence="3" type="ORF">DUE52_20845</name>
</gene>
<dbReference type="InterPro" id="IPR032508">
    <property type="entry name" value="FecR_C"/>
</dbReference>
<feature type="domain" description="Protein FecR C-terminal" evidence="2">
    <location>
        <begin position="259"/>
        <end position="326"/>
    </location>
</feature>
<dbReference type="InterPro" id="IPR006860">
    <property type="entry name" value="FecR"/>
</dbReference>
<dbReference type="Proteomes" id="UP000253383">
    <property type="component" value="Unassembled WGS sequence"/>
</dbReference>
<dbReference type="EMBL" id="QOWE01000018">
    <property type="protein sequence ID" value="RCR67555.1"/>
    <property type="molecule type" value="Genomic_DNA"/>
</dbReference>
<dbReference type="Pfam" id="PF16344">
    <property type="entry name" value="FecR_C"/>
    <property type="match status" value="1"/>
</dbReference>
<sequence>MATEYELFSPDDWIFDTAFRRWVLNPSPSEDRFWQQYIAANPAQREAIAHARILILYSQQSPAVPAEQLDRSWQSLQNRLPEPVVRPLWSRSWLSVAASVAVILLSGLAWWLYQNTPETYQTAYGETRQLTLPDGSRVTLNANSSLRLARNWKPEAAREVWLEGEAFFSVTHQQNHQKFVVHARQLDVQVLGTEFNVFTRPKAVKVVLESGSVKLSQPDKAPDQGITMKPGQFFEVKADGTQQWRTIRPEPYSAWKEKRLVLDQTTLADLIEILQDNYGLTVQVQQEDLLRLRASGSMPLTDADDVLIQIERLFSLTIKRSGTTVTLHKL</sequence>
<evidence type="ECO:0000259" key="2">
    <source>
        <dbReference type="Pfam" id="PF16344"/>
    </source>
</evidence>
<dbReference type="AlphaFoldDB" id="A0A368JJT6"/>
<dbReference type="PANTHER" id="PTHR30273">
    <property type="entry name" value="PERIPLASMIC SIGNAL SENSOR AND SIGMA FACTOR ACTIVATOR FECR-RELATED"/>
    <property type="match status" value="1"/>
</dbReference>
<evidence type="ECO:0000313" key="3">
    <source>
        <dbReference type="EMBL" id="RCR67555.1"/>
    </source>
</evidence>
<comment type="caution">
    <text evidence="3">The sequence shown here is derived from an EMBL/GenBank/DDBJ whole genome shotgun (WGS) entry which is preliminary data.</text>
</comment>
<proteinExistence type="predicted"/>
<protein>
    <submittedName>
        <fullName evidence="3">DUF4974 domain-containing protein</fullName>
    </submittedName>
</protein>
<keyword evidence="4" id="KW-1185">Reference proteome</keyword>
<dbReference type="InterPro" id="IPR012373">
    <property type="entry name" value="Ferrdict_sens_TM"/>
</dbReference>
<evidence type="ECO:0000313" key="4">
    <source>
        <dbReference type="Proteomes" id="UP000253383"/>
    </source>
</evidence>
<evidence type="ECO:0000259" key="1">
    <source>
        <dbReference type="Pfam" id="PF04773"/>
    </source>
</evidence>
<dbReference type="GO" id="GO:0016989">
    <property type="term" value="F:sigma factor antagonist activity"/>
    <property type="evidence" value="ECO:0007669"/>
    <property type="project" value="TreeGrafter"/>
</dbReference>
<dbReference type="Gene3D" id="2.60.120.1440">
    <property type="match status" value="1"/>
</dbReference>
<dbReference type="OrthoDB" id="1523489at2"/>
<reference evidence="3 4" key="1">
    <citation type="submission" date="2018-07" db="EMBL/GenBank/DDBJ databases">
        <title>Genome analysis of Larkinella rosea.</title>
        <authorList>
            <person name="Zhou Z."/>
            <person name="Wang G."/>
        </authorList>
    </citation>
    <scope>NUCLEOTIDE SEQUENCE [LARGE SCALE GENOMIC DNA]</scope>
    <source>
        <strain evidence="4">zzj9</strain>
    </source>
</reference>
<dbReference type="PIRSF" id="PIRSF018266">
    <property type="entry name" value="FecR"/>
    <property type="match status" value="1"/>
</dbReference>